<evidence type="ECO:0000313" key="2">
    <source>
        <dbReference type="EMBL" id="KAJ1214003.1"/>
    </source>
</evidence>
<comment type="caution">
    <text evidence="2">The sequence shown here is derived from an EMBL/GenBank/DDBJ whole genome shotgun (WGS) entry which is preliminary data.</text>
</comment>
<sequence>MEVGVALLSSWLASSLPRGGSWEEVTGRHFLPFPSLCLHFFNGPGPLCSSADQAPRQAKACLFPPAQRERGGSDQPSFPPITLGPHVLMGPIALWSSTDRAPRQAKAYLFPPARRELGGSDRPSLPPNPLGLHFVHGPGRAVQ</sequence>
<organism evidence="2 3">
    <name type="scientific">Pleurodeles waltl</name>
    <name type="common">Iberian ribbed newt</name>
    <dbReference type="NCBI Taxonomy" id="8319"/>
    <lineage>
        <taxon>Eukaryota</taxon>
        <taxon>Metazoa</taxon>
        <taxon>Chordata</taxon>
        <taxon>Craniata</taxon>
        <taxon>Vertebrata</taxon>
        <taxon>Euteleostomi</taxon>
        <taxon>Amphibia</taxon>
        <taxon>Batrachia</taxon>
        <taxon>Caudata</taxon>
        <taxon>Salamandroidea</taxon>
        <taxon>Salamandridae</taxon>
        <taxon>Pleurodelinae</taxon>
        <taxon>Pleurodeles</taxon>
    </lineage>
</organism>
<evidence type="ECO:0000313" key="3">
    <source>
        <dbReference type="Proteomes" id="UP001066276"/>
    </source>
</evidence>
<protein>
    <submittedName>
        <fullName evidence="2">Uncharacterized protein</fullName>
    </submittedName>
</protein>
<keyword evidence="3" id="KW-1185">Reference proteome</keyword>
<dbReference type="EMBL" id="JANPWB010000001">
    <property type="protein sequence ID" value="KAJ1214003.1"/>
    <property type="molecule type" value="Genomic_DNA"/>
</dbReference>
<name>A0AAV7WL43_PLEWA</name>
<dbReference type="AlphaFoldDB" id="A0AAV7WL43"/>
<gene>
    <name evidence="2" type="ORF">NDU88_001631</name>
</gene>
<proteinExistence type="predicted"/>
<reference evidence="2" key="1">
    <citation type="journal article" date="2022" name="bioRxiv">
        <title>Sequencing and chromosome-scale assembly of the giantPleurodeles waltlgenome.</title>
        <authorList>
            <person name="Brown T."/>
            <person name="Elewa A."/>
            <person name="Iarovenko S."/>
            <person name="Subramanian E."/>
            <person name="Araus A.J."/>
            <person name="Petzold A."/>
            <person name="Susuki M."/>
            <person name="Suzuki K.-i.T."/>
            <person name="Hayashi T."/>
            <person name="Toyoda A."/>
            <person name="Oliveira C."/>
            <person name="Osipova E."/>
            <person name="Leigh N.D."/>
            <person name="Simon A."/>
            <person name="Yun M.H."/>
        </authorList>
    </citation>
    <scope>NUCLEOTIDE SEQUENCE</scope>
    <source>
        <strain evidence="2">20211129_DDA</strain>
        <tissue evidence="2">Liver</tissue>
    </source>
</reference>
<dbReference type="Proteomes" id="UP001066276">
    <property type="component" value="Chromosome 1_1"/>
</dbReference>
<feature type="region of interest" description="Disordered" evidence="1">
    <location>
        <begin position="113"/>
        <end position="143"/>
    </location>
</feature>
<accession>A0AAV7WL43</accession>
<evidence type="ECO:0000256" key="1">
    <source>
        <dbReference type="SAM" id="MobiDB-lite"/>
    </source>
</evidence>